<feature type="signal peptide" evidence="2">
    <location>
        <begin position="1"/>
        <end position="18"/>
    </location>
</feature>
<protein>
    <submittedName>
        <fullName evidence="3">Uncharacterized protein</fullName>
    </submittedName>
</protein>
<keyword evidence="4" id="KW-1185">Reference proteome</keyword>
<evidence type="ECO:0000313" key="4">
    <source>
        <dbReference type="Proteomes" id="UP000323653"/>
    </source>
</evidence>
<feature type="compositionally biased region" description="Basic and acidic residues" evidence="1">
    <location>
        <begin position="41"/>
        <end position="56"/>
    </location>
</feature>
<accession>A0A5C0VGU9</accession>
<dbReference type="AlphaFoldDB" id="A0A5C0VGU9"/>
<feature type="region of interest" description="Disordered" evidence="1">
    <location>
        <begin position="37"/>
        <end position="131"/>
    </location>
</feature>
<evidence type="ECO:0000256" key="2">
    <source>
        <dbReference type="SAM" id="SignalP"/>
    </source>
</evidence>
<feature type="chain" id="PRO_5022697289" evidence="2">
    <location>
        <begin position="19"/>
        <end position="131"/>
    </location>
</feature>
<dbReference type="RefSeq" id="WP_149073936.1">
    <property type="nucleotide sequence ID" value="NZ_CP043329.1"/>
</dbReference>
<proteinExistence type="predicted"/>
<evidence type="ECO:0000256" key="1">
    <source>
        <dbReference type="SAM" id="MobiDB-lite"/>
    </source>
</evidence>
<sequence>MKTSILTAAILAGSVAYATNVLRVSSNEAIYGYELLSDTTDTSRKNKSDKTIRDTTSKPILKSAPVPGRSNIPDPKYPVPNNPIDTVRVNPDVTKDPNRQPNVPPPVPTPSQPNPPTSSPAPIQPGTPPQP</sequence>
<dbReference type="EMBL" id="CP043329">
    <property type="protein sequence ID" value="QEK50841.1"/>
    <property type="molecule type" value="Genomic_DNA"/>
</dbReference>
<reference evidence="3 4" key="1">
    <citation type="submission" date="2019-08" db="EMBL/GenBank/DDBJ databases">
        <title>Pedobacter sp. nov., isolated from Han river, South Korea.</title>
        <authorList>
            <person name="Lee D.-H."/>
            <person name="Kim Y.-S."/>
            <person name="Hwang E.-M."/>
            <person name="Le Tran T.C."/>
            <person name="Cha C.-J."/>
        </authorList>
    </citation>
    <scope>NUCLEOTIDE SEQUENCE [LARGE SCALE GENOMIC DNA]</scope>
    <source>
        <strain evidence="3 4">CJ43</strain>
    </source>
</reference>
<keyword evidence="2" id="KW-0732">Signal</keyword>
<feature type="compositionally biased region" description="Pro residues" evidence="1">
    <location>
        <begin position="102"/>
        <end position="131"/>
    </location>
</feature>
<organism evidence="3 4">
    <name type="scientific">Pedobacter aquae</name>
    <dbReference type="NCBI Taxonomy" id="2605747"/>
    <lineage>
        <taxon>Bacteria</taxon>
        <taxon>Pseudomonadati</taxon>
        <taxon>Bacteroidota</taxon>
        <taxon>Sphingobacteriia</taxon>
        <taxon>Sphingobacteriales</taxon>
        <taxon>Sphingobacteriaceae</taxon>
        <taxon>Pedobacter</taxon>
    </lineage>
</organism>
<name>A0A5C0VGU9_9SPHI</name>
<evidence type="ECO:0000313" key="3">
    <source>
        <dbReference type="EMBL" id="QEK50841.1"/>
    </source>
</evidence>
<dbReference type="Proteomes" id="UP000323653">
    <property type="component" value="Chromosome"/>
</dbReference>
<gene>
    <name evidence="3" type="ORF">FYC62_03520</name>
</gene>
<dbReference type="KEGG" id="pej:FYC62_03520"/>